<dbReference type="SUPFAM" id="SSF52317">
    <property type="entry name" value="Class I glutamine amidotransferase-like"/>
    <property type="match status" value="1"/>
</dbReference>
<dbReference type="AlphaFoldDB" id="A0A4R7YHQ4"/>
<dbReference type="Gene3D" id="2.60.40.10">
    <property type="entry name" value="Immunoglobulins"/>
    <property type="match status" value="1"/>
</dbReference>
<dbReference type="OrthoDB" id="5834503at2"/>
<dbReference type="Gene3D" id="2.60.40.1180">
    <property type="entry name" value="Golgi alpha-mannosidase II"/>
    <property type="match status" value="1"/>
</dbReference>
<organism evidence="4 5">
    <name type="scientific">Halanaerobium saccharolyticum</name>
    <dbReference type="NCBI Taxonomy" id="43595"/>
    <lineage>
        <taxon>Bacteria</taxon>
        <taxon>Bacillati</taxon>
        <taxon>Bacillota</taxon>
        <taxon>Clostridia</taxon>
        <taxon>Halanaerobiales</taxon>
        <taxon>Halanaerobiaceae</taxon>
        <taxon>Halanaerobium</taxon>
    </lineage>
</organism>
<dbReference type="InterPro" id="IPR029062">
    <property type="entry name" value="Class_I_gatase-like"/>
</dbReference>
<dbReference type="InterPro" id="IPR035356">
    <property type="entry name" value="LBP_C"/>
</dbReference>
<evidence type="ECO:0000313" key="4">
    <source>
        <dbReference type="EMBL" id="TDV96896.1"/>
    </source>
</evidence>
<sequence>MNKIEKGSFTLPGEAGYEDLTLELAEKWGADVIRDSDGTALSEDITSADFDIYSTLCIIRADNQWAKKNMDKLQQNFLMTDPVLAVENKLEIKLLDGFFEQQFKVNYNNDPKKWWQVYDRTADQEVAEANWSYQQEKNSVTIKNTIKGHKYTVNFLAYRTWEAISMYNHITNDWGDREHLMPVDPIYPESQKHLLEYLEKWLQEHPQTDVVRFTSMFYNFCWFWGDDKDFRFRYSDWGSYDFTVSPYALQKFEEERGYQLQSEDFINKGYYNSTHNVSGKKYQEWMDFVNEFVVDFGSQLIDLVHKYDKKAYVFYDDHWIGIEPYGKRFEEFGFDGLIKCVFNAFEARKCAGVDEVDVHELRLHPYLFPTGLTGEPTFKEGGDPTLDTKNYWLNVRRALLRAKIDRIGLGGYLHLVEEFPDFVEYMEELTQEFREIKKLHQGDKVETAPYKVAVLTSWGDLRSWICSGHLHEHPELSLNHILEALAGLPFEVEFISFDDILENGIAEDIKVIINAGKLDSAWSGGKHWKKPEIVTAITNWAAEGGGFIGAAEPSAARYSSQYFQLSHLLGVDREIGLTIAQNKYDYSIQKDHFITEDLKSAENLNLGKTTDNIYALDSKTEVLAADEETIKLAARKFGQGRGVYLTSFRHSITNNRMLHRIIAWAAGETEGFQNWLSINPNLETAFFPKKQKLLVINNSDQRQKSTINCPDSKKIEVEIAAYQSKIINLNKRGEFNG</sequence>
<dbReference type="Gene3D" id="3.20.20.80">
    <property type="entry name" value="Glycosidases"/>
    <property type="match status" value="1"/>
</dbReference>
<dbReference type="GO" id="GO:0004645">
    <property type="term" value="F:1,4-alpha-oligoglucan phosphorylase activity"/>
    <property type="evidence" value="ECO:0007669"/>
    <property type="project" value="InterPro"/>
</dbReference>
<accession>A0A4R7YHQ4</accession>
<evidence type="ECO:0000259" key="3">
    <source>
        <dbReference type="Pfam" id="PF17386"/>
    </source>
</evidence>
<protein>
    <submittedName>
        <fullName evidence="4">Beta-D-galactosyl-(1-&gt;4)-L-rhamnose phosphorylase</fullName>
    </submittedName>
</protein>
<dbReference type="InterPro" id="IPR035080">
    <property type="entry name" value="Lact_bio_phlase-like_N"/>
</dbReference>
<dbReference type="InterPro" id="IPR035363">
    <property type="entry name" value="LBP_M"/>
</dbReference>
<dbReference type="InterPro" id="IPR013783">
    <property type="entry name" value="Ig-like_fold"/>
</dbReference>
<dbReference type="Gene3D" id="3.40.50.880">
    <property type="match status" value="1"/>
</dbReference>
<dbReference type="Pfam" id="PF17385">
    <property type="entry name" value="LBP_M"/>
    <property type="match status" value="1"/>
</dbReference>
<dbReference type="InterPro" id="IPR012711">
    <property type="entry name" value="Lacto-N-biose_phosphorylase"/>
</dbReference>
<comment type="caution">
    <text evidence="4">The sequence shown here is derived from an EMBL/GenBank/DDBJ whole genome shotgun (WGS) entry which is preliminary data.</text>
</comment>
<proteinExistence type="predicted"/>
<dbReference type="EMBL" id="SODA01000057">
    <property type="protein sequence ID" value="TDV96896.1"/>
    <property type="molecule type" value="Genomic_DNA"/>
</dbReference>
<reference evidence="4 5" key="1">
    <citation type="submission" date="2019-03" db="EMBL/GenBank/DDBJ databases">
        <title>Subsurface microbial communities from deep shales in Ohio and West Virginia, USA.</title>
        <authorList>
            <person name="Wrighton K."/>
        </authorList>
    </citation>
    <scope>NUCLEOTIDE SEQUENCE [LARGE SCALE GENOMIC DNA]</scope>
    <source>
        <strain evidence="4 5">MSL9.2</strain>
    </source>
</reference>
<name>A0A4R7YHQ4_9FIRM</name>
<dbReference type="Pfam" id="PF09508">
    <property type="entry name" value="Lact_bio_phlase"/>
    <property type="match status" value="1"/>
</dbReference>
<evidence type="ECO:0000259" key="2">
    <source>
        <dbReference type="Pfam" id="PF17385"/>
    </source>
</evidence>
<dbReference type="Pfam" id="PF17386">
    <property type="entry name" value="LBP_C"/>
    <property type="match status" value="1"/>
</dbReference>
<dbReference type="NCBIfam" id="TIGR02336">
    <property type="entry name" value="1,3-beta-galactosyl-N-acetylhexosamine phosphorylase"/>
    <property type="match status" value="1"/>
</dbReference>
<gene>
    <name evidence="4" type="ORF">C8C77_1573</name>
</gene>
<dbReference type="Proteomes" id="UP000294697">
    <property type="component" value="Unassembled WGS sequence"/>
</dbReference>
<dbReference type="RefSeq" id="WP_111573550.1">
    <property type="nucleotide sequence ID" value="NZ_QLME01000049.1"/>
</dbReference>
<dbReference type="InterPro" id="IPR013780">
    <property type="entry name" value="Glyco_hydro_b"/>
</dbReference>
<evidence type="ECO:0000259" key="1">
    <source>
        <dbReference type="Pfam" id="PF09508"/>
    </source>
</evidence>
<feature type="domain" description="Lacto-N-biose phosphorylase-like N-terminal TIM barrel" evidence="1">
    <location>
        <begin position="7"/>
        <end position="445"/>
    </location>
</feature>
<feature type="domain" description="Lacto-N-biose phosphorylase central" evidence="2">
    <location>
        <begin position="451"/>
        <end position="669"/>
    </location>
</feature>
<evidence type="ECO:0000313" key="5">
    <source>
        <dbReference type="Proteomes" id="UP000294697"/>
    </source>
</evidence>
<feature type="domain" description="Lacto-N-biose phosphorylase C-terminal" evidence="3">
    <location>
        <begin position="675"/>
        <end position="727"/>
    </location>
</feature>